<feature type="region of interest" description="Disordered" evidence="2">
    <location>
        <begin position="397"/>
        <end position="425"/>
    </location>
</feature>
<accession>A0A7X6N450</accession>
<evidence type="ECO:0000256" key="2">
    <source>
        <dbReference type="SAM" id="MobiDB-lite"/>
    </source>
</evidence>
<feature type="domain" description="MucBP" evidence="3">
    <location>
        <begin position="2"/>
        <end position="50"/>
    </location>
</feature>
<reference evidence="4 5" key="1">
    <citation type="submission" date="2020-04" db="EMBL/GenBank/DDBJ databases">
        <title>MicrobeNet Type strains.</title>
        <authorList>
            <person name="Nicholson A.C."/>
        </authorList>
    </citation>
    <scope>NUCLEOTIDE SEQUENCE [LARGE SCALE GENOMIC DNA]</scope>
    <source>
        <strain evidence="4 5">CCUG 61472</strain>
    </source>
</reference>
<evidence type="ECO:0000313" key="4">
    <source>
        <dbReference type="EMBL" id="NKZ24690.1"/>
    </source>
</evidence>
<dbReference type="InterPro" id="IPR009459">
    <property type="entry name" value="MucBP_dom"/>
</dbReference>
<evidence type="ECO:0000313" key="5">
    <source>
        <dbReference type="Proteomes" id="UP000549765"/>
    </source>
</evidence>
<name>A0A7X6N450_9LACO</name>
<keyword evidence="5" id="KW-1185">Reference proteome</keyword>
<dbReference type="AlphaFoldDB" id="A0A7X6N450"/>
<protein>
    <submittedName>
        <fullName evidence="4">MucBP domain-containing protein</fullName>
    </submittedName>
</protein>
<gene>
    <name evidence="4" type="ORF">HF964_07780</name>
</gene>
<dbReference type="EMBL" id="JAAXPN010000009">
    <property type="protein sequence ID" value="NKZ24690.1"/>
    <property type="molecule type" value="Genomic_DNA"/>
</dbReference>
<keyword evidence="1" id="KW-0677">Repeat</keyword>
<dbReference type="Proteomes" id="UP000549765">
    <property type="component" value="Unassembled WGS sequence"/>
</dbReference>
<sequence>MLAPDIVLTGFIGDSYQADMPKITGYTPVLANSVITGLFKLPKEEQTVVYQPITTDININYLDQNGQQLAPKKVISGEFGTTYQLQPIILPGYEYIANSANLTGNFEANTTNISLSYQRLIGHVEVVFLTNHHHPLLPRKVVSGYFGDNYRIEIPNVKGFTSNIKALTGTFDDKTRQIIVTYTPIPIKPVTVNLHIINQQNDQVVRIITLQGKVGERIMFNKAFYMKLLAQYGLKPVDLQTWPKVFVINNDTPAESVLSFMVVPVDKQIPMPTDIINKGQTLADSERSNKAILQKNYTDKDVVSFDVNNLIQSMIPTTDQQVDAVNTKQHSKVKAFLNDVKPSTNQTKGYTPSTQAYQRKQVNNKQKAKEARFIIIKKIIKEIRSKIGFSKSDQAVKKMPVNSPSPSAILTKIETPNGGGSGNGQSTIGAIMGALATSTSFGAR</sequence>
<dbReference type="Gene3D" id="3.10.20.320">
    <property type="entry name" value="Putative peptidoglycan bound protein (lpxtg motif)"/>
    <property type="match status" value="2"/>
</dbReference>
<evidence type="ECO:0000259" key="3">
    <source>
        <dbReference type="Pfam" id="PF06458"/>
    </source>
</evidence>
<organism evidence="4 5">
    <name type="scientific">Periweissella fabalis</name>
    <dbReference type="NCBI Taxonomy" id="1070421"/>
    <lineage>
        <taxon>Bacteria</taxon>
        <taxon>Bacillati</taxon>
        <taxon>Bacillota</taxon>
        <taxon>Bacilli</taxon>
        <taxon>Lactobacillales</taxon>
        <taxon>Lactobacillaceae</taxon>
        <taxon>Periweissella</taxon>
    </lineage>
</organism>
<evidence type="ECO:0000256" key="1">
    <source>
        <dbReference type="ARBA" id="ARBA00022737"/>
    </source>
</evidence>
<feature type="domain" description="MucBP" evidence="3">
    <location>
        <begin position="124"/>
        <end position="183"/>
    </location>
</feature>
<proteinExistence type="predicted"/>
<feature type="domain" description="MucBP" evidence="3">
    <location>
        <begin position="57"/>
        <end position="118"/>
    </location>
</feature>
<dbReference type="Pfam" id="PF06458">
    <property type="entry name" value="MucBP"/>
    <property type="match status" value="3"/>
</dbReference>
<comment type="caution">
    <text evidence="4">The sequence shown here is derived from an EMBL/GenBank/DDBJ whole genome shotgun (WGS) entry which is preliminary data.</text>
</comment>